<comment type="caution">
    <text evidence="1">The sequence shown here is derived from an EMBL/GenBank/DDBJ whole genome shotgun (WGS) entry which is preliminary data.</text>
</comment>
<reference evidence="1" key="1">
    <citation type="submission" date="2019-08" db="EMBL/GenBank/DDBJ databases">
        <authorList>
            <person name="Kucharzyk K."/>
            <person name="Murdoch R.W."/>
            <person name="Higgins S."/>
            <person name="Loffler F."/>
        </authorList>
    </citation>
    <scope>NUCLEOTIDE SEQUENCE</scope>
</reference>
<evidence type="ECO:0000313" key="1">
    <source>
        <dbReference type="EMBL" id="MPN29421.1"/>
    </source>
</evidence>
<dbReference type="AlphaFoldDB" id="A0A645GR81"/>
<gene>
    <name evidence="1" type="ORF">SDC9_176874</name>
</gene>
<name>A0A645GR81_9ZZZZ</name>
<proteinExistence type="predicted"/>
<sequence>MADNQNNDITIDDLLDPNSYMKLSLEMQDSSGKSNKGSTGQTYAAIASLCIARLSIVGSKDYKKDAGIRFMPIDEAEGLGSNFDLLYEIAQEYDYQIVTFAINPLGRYDEQFIYILHRNPDVDVNINYTPMAIRSRTDIKDDIKEIIEV</sequence>
<organism evidence="1">
    <name type="scientific">bioreactor metagenome</name>
    <dbReference type="NCBI Taxonomy" id="1076179"/>
    <lineage>
        <taxon>unclassified sequences</taxon>
        <taxon>metagenomes</taxon>
        <taxon>ecological metagenomes</taxon>
    </lineage>
</organism>
<protein>
    <submittedName>
        <fullName evidence="1">Uncharacterized protein</fullName>
    </submittedName>
</protein>
<accession>A0A645GR81</accession>
<dbReference type="EMBL" id="VSSQ01080114">
    <property type="protein sequence ID" value="MPN29421.1"/>
    <property type="molecule type" value="Genomic_DNA"/>
</dbReference>